<accession>A0A8C0WDS2</accession>
<dbReference type="InterPro" id="IPR036811">
    <property type="entry name" value="Ubol_cytC_Rdtase_hinge_dom_sf"/>
</dbReference>
<evidence type="ECO:0000256" key="1">
    <source>
        <dbReference type="SAM" id="MobiDB-lite"/>
    </source>
</evidence>
<reference evidence="2" key="1">
    <citation type="submission" date="2023-09" db="UniProtKB">
        <authorList>
            <consortium name="Ensembl"/>
        </authorList>
    </citation>
    <scope>IDENTIFICATION</scope>
</reference>
<name>A0A8C0WDS2_CASCN</name>
<evidence type="ECO:0000313" key="2">
    <source>
        <dbReference type="Ensembl" id="ENSCCNP00000008526.1"/>
    </source>
</evidence>
<protein>
    <submittedName>
        <fullName evidence="2">Uncharacterized protein</fullName>
    </submittedName>
</protein>
<proteinExistence type="predicted"/>
<sequence>EGLEHSRKSGSIPPRESERERAGALSHCIEELFDFLYARDHCVVHRLSNSLQQIWSCIHPSLHHLAIRIFPSDFEYVICF</sequence>
<organism evidence="2">
    <name type="scientific">Castor canadensis</name>
    <name type="common">American beaver</name>
    <dbReference type="NCBI Taxonomy" id="51338"/>
    <lineage>
        <taxon>Eukaryota</taxon>
        <taxon>Metazoa</taxon>
        <taxon>Chordata</taxon>
        <taxon>Craniata</taxon>
        <taxon>Vertebrata</taxon>
        <taxon>Euteleostomi</taxon>
        <taxon>Mammalia</taxon>
        <taxon>Eutheria</taxon>
        <taxon>Euarchontoglires</taxon>
        <taxon>Glires</taxon>
        <taxon>Rodentia</taxon>
        <taxon>Castorimorpha</taxon>
        <taxon>Castoridae</taxon>
        <taxon>Castor</taxon>
    </lineage>
</organism>
<feature type="region of interest" description="Disordered" evidence="1">
    <location>
        <begin position="1"/>
        <end position="20"/>
    </location>
</feature>
<dbReference type="AlphaFoldDB" id="A0A8C0WDS2"/>
<dbReference type="Ensembl" id="ENSCCNT00000011237.1">
    <property type="protein sequence ID" value="ENSCCNP00000008526.1"/>
    <property type="gene ID" value="ENSCCNG00000009022.1"/>
</dbReference>
<dbReference type="SUPFAM" id="SSF81531">
    <property type="entry name" value="Non-heme 11 kDa protein of cytochrome bc1 complex (Ubiquinol-cytochrome c reductase)"/>
    <property type="match status" value="1"/>
</dbReference>
<dbReference type="Gene3D" id="1.10.287.20">
    <property type="entry name" value="Ubiquinol-cytochrome C reductase hinge domain"/>
    <property type="match status" value="1"/>
</dbReference>